<dbReference type="Pfam" id="PF00443">
    <property type="entry name" value="UCH"/>
    <property type="match status" value="1"/>
</dbReference>
<evidence type="ECO:0000313" key="4">
    <source>
        <dbReference type="EMBL" id="PNH00717.1"/>
    </source>
</evidence>
<accession>A0A2J7ZKC0</accession>
<dbReference type="Proteomes" id="UP000236333">
    <property type="component" value="Unassembled WGS sequence"/>
</dbReference>
<keyword evidence="4" id="KW-0378">Hydrolase</keyword>
<gene>
    <name evidence="4" type="ORF">TSOC_013446</name>
</gene>
<evidence type="ECO:0000256" key="1">
    <source>
        <dbReference type="ARBA" id="ARBA00009085"/>
    </source>
</evidence>
<reference evidence="4 5" key="1">
    <citation type="journal article" date="2017" name="Mol. Biol. Evol.">
        <title>The 4-celled Tetrabaena socialis nuclear genome reveals the essential components for genetic control of cell number at the origin of multicellularity in the volvocine lineage.</title>
        <authorList>
            <person name="Featherston J."/>
            <person name="Arakaki Y."/>
            <person name="Hanschen E.R."/>
            <person name="Ferris P.J."/>
            <person name="Michod R.E."/>
            <person name="Olson B.J.S.C."/>
            <person name="Nozaki H."/>
            <person name="Durand P.M."/>
        </authorList>
    </citation>
    <scope>NUCLEOTIDE SEQUENCE [LARGE SCALE GENOMIC DNA]</scope>
    <source>
        <strain evidence="4 5">NIES-571</strain>
    </source>
</reference>
<dbReference type="PANTHER" id="PTHR24006:SF781">
    <property type="entry name" value="LD34905P"/>
    <property type="match status" value="1"/>
</dbReference>
<sequence length="342" mass="32940">MSASHAASARSAGAARPCMSARHGSSSSFRSPTTLSLVAFDTELDLGPFLAAAAAAAAEAAAASNGLAAGASTASPRDQALDLASSPGPSAAASANGAGPRRHPPASVGEGRTAGLSPGFAGGGGGGDSDSPFVSALAGAVCGVPGAAAEAVEADEPEAGPPAGAAAAEAGSSGLDASGPGPEPGGPAPGAADAVAVAGASRPAGSSDGGGVRVEAGLGRLRPPPPQHRSALAAAVAAVAQQGSPQRSALAAAVAQQAQHASQPCSYDLLGVVEHSGAMRYGHYVAYVKRSNPAGSAGGAGASQWYYCSDSTVRPVTEAQVLRAQAYILLYGRRREQAHTPR</sequence>
<feature type="compositionally biased region" description="Low complexity" evidence="2">
    <location>
        <begin position="189"/>
        <end position="206"/>
    </location>
</feature>
<feature type="domain" description="USP" evidence="3">
    <location>
        <begin position="1"/>
        <end position="334"/>
    </location>
</feature>
<proteinExistence type="inferred from homology"/>
<feature type="region of interest" description="Disordered" evidence="2">
    <location>
        <begin position="152"/>
        <end position="229"/>
    </location>
</feature>
<dbReference type="OrthoDB" id="2020758at2759"/>
<comment type="caution">
    <text evidence="4">The sequence shown here is derived from an EMBL/GenBank/DDBJ whole genome shotgun (WGS) entry which is preliminary data.</text>
</comment>
<dbReference type="PANTHER" id="PTHR24006">
    <property type="entry name" value="UBIQUITIN CARBOXYL-TERMINAL HYDROLASE"/>
    <property type="match status" value="1"/>
</dbReference>
<feature type="compositionally biased region" description="Low complexity" evidence="2">
    <location>
        <begin position="161"/>
        <end position="180"/>
    </location>
</feature>
<comment type="similarity">
    <text evidence="1">Belongs to the peptidase C19 family.</text>
</comment>
<feature type="compositionally biased region" description="Low complexity" evidence="2">
    <location>
        <begin position="84"/>
        <end position="99"/>
    </location>
</feature>
<dbReference type="InterPro" id="IPR001394">
    <property type="entry name" value="Peptidase_C19_UCH"/>
</dbReference>
<dbReference type="PROSITE" id="PS50235">
    <property type="entry name" value="USP_3"/>
    <property type="match status" value="1"/>
</dbReference>
<dbReference type="InterPro" id="IPR050164">
    <property type="entry name" value="Peptidase_C19"/>
</dbReference>
<dbReference type="GO" id="GO:0005634">
    <property type="term" value="C:nucleus"/>
    <property type="evidence" value="ECO:0007669"/>
    <property type="project" value="TreeGrafter"/>
</dbReference>
<feature type="region of interest" description="Disordered" evidence="2">
    <location>
        <begin position="1"/>
        <end position="31"/>
    </location>
</feature>
<dbReference type="InterPro" id="IPR038765">
    <property type="entry name" value="Papain-like_cys_pep_sf"/>
</dbReference>
<organism evidence="4 5">
    <name type="scientific">Tetrabaena socialis</name>
    <dbReference type="NCBI Taxonomy" id="47790"/>
    <lineage>
        <taxon>Eukaryota</taxon>
        <taxon>Viridiplantae</taxon>
        <taxon>Chlorophyta</taxon>
        <taxon>core chlorophytes</taxon>
        <taxon>Chlorophyceae</taxon>
        <taxon>CS clade</taxon>
        <taxon>Chlamydomonadales</taxon>
        <taxon>Tetrabaenaceae</taxon>
        <taxon>Tetrabaena</taxon>
    </lineage>
</organism>
<dbReference type="EMBL" id="PGGS01001204">
    <property type="protein sequence ID" value="PNH00717.1"/>
    <property type="molecule type" value="Genomic_DNA"/>
</dbReference>
<evidence type="ECO:0000259" key="3">
    <source>
        <dbReference type="PROSITE" id="PS50235"/>
    </source>
</evidence>
<keyword evidence="5" id="KW-1185">Reference proteome</keyword>
<dbReference type="InterPro" id="IPR018200">
    <property type="entry name" value="USP_CS"/>
</dbReference>
<dbReference type="GO" id="GO:0016579">
    <property type="term" value="P:protein deubiquitination"/>
    <property type="evidence" value="ECO:0007669"/>
    <property type="project" value="InterPro"/>
</dbReference>
<name>A0A2J7ZKC0_9CHLO</name>
<dbReference type="GO" id="GO:0004843">
    <property type="term" value="F:cysteine-type deubiquitinase activity"/>
    <property type="evidence" value="ECO:0007669"/>
    <property type="project" value="InterPro"/>
</dbReference>
<dbReference type="AlphaFoldDB" id="A0A2J7ZKC0"/>
<dbReference type="PROSITE" id="PS00973">
    <property type="entry name" value="USP_2"/>
    <property type="match status" value="1"/>
</dbReference>
<feature type="region of interest" description="Disordered" evidence="2">
    <location>
        <begin position="78"/>
        <end position="128"/>
    </location>
</feature>
<evidence type="ECO:0000313" key="5">
    <source>
        <dbReference type="Proteomes" id="UP000236333"/>
    </source>
</evidence>
<dbReference type="InterPro" id="IPR028889">
    <property type="entry name" value="USP"/>
</dbReference>
<dbReference type="SUPFAM" id="SSF54001">
    <property type="entry name" value="Cysteine proteinases"/>
    <property type="match status" value="1"/>
</dbReference>
<dbReference type="Gene3D" id="3.90.70.10">
    <property type="entry name" value="Cysteine proteinases"/>
    <property type="match status" value="1"/>
</dbReference>
<evidence type="ECO:0000256" key="2">
    <source>
        <dbReference type="SAM" id="MobiDB-lite"/>
    </source>
</evidence>
<protein>
    <submittedName>
        <fullName evidence="4">Ubiquitin carboxyl-terminal hydrolase 16</fullName>
    </submittedName>
</protein>
<dbReference type="GO" id="GO:0005829">
    <property type="term" value="C:cytosol"/>
    <property type="evidence" value="ECO:0007669"/>
    <property type="project" value="TreeGrafter"/>
</dbReference>